<dbReference type="InterPro" id="IPR038765">
    <property type="entry name" value="Papain-like_cys_pep_sf"/>
</dbReference>
<dbReference type="Gene3D" id="3.90.70.130">
    <property type="match status" value="1"/>
</dbReference>
<dbReference type="SUPFAM" id="SSF54001">
    <property type="entry name" value="Cysteine proteinases"/>
    <property type="match status" value="1"/>
</dbReference>
<dbReference type="Pfam" id="PF07910">
    <property type="entry name" value="Peptidase_C78"/>
    <property type="match status" value="1"/>
</dbReference>
<dbReference type="InterPro" id="IPR012462">
    <property type="entry name" value="UFSP1/2_DUB_cat"/>
</dbReference>
<gene>
    <name evidence="4" type="ORF">SSLN_LOCUS12037</name>
</gene>
<evidence type="ECO:0000259" key="3">
    <source>
        <dbReference type="Pfam" id="PF07910"/>
    </source>
</evidence>
<evidence type="ECO:0000313" key="4">
    <source>
        <dbReference type="EMBL" id="VDL98422.1"/>
    </source>
</evidence>
<dbReference type="OrthoDB" id="417506at2759"/>
<name>A0A183T6D9_SCHSO</name>
<comment type="similarity">
    <text evidence="1">Belongs to the peptidase C78 family.</text>
</comment>
<dbReference type="PANTHER" id="PTHR48153">
    <property type="entry name" value="UFM1-SPECIFIC PROTEASE 2"/>
    <property type="match status" value="1"/>
</dbReference>
<dbReference type="EMBL" id="UYSU01036976">
    <property type="protein sequence ID" value="VDL98422.1"/>
    <property type="molecule type" value="Genomic_DNA"/>
</dbReference>
<accession>A0A183T6D9</accession>
<keyword evidence="2" id="KW-0378">Hydrolase</keyword>
<protein>
    <submittedName>
        <fullName evidence="6">Ufm1-specific protease</fullName>
    </submittedName>
</protein>
<dbReference type="GO" id="GO:0071567">
    <property type="term" value="F:deUFMylase activity"/>
    <property type="evidence" value="ECO:0007669"/>
    <property type="project" value="TreeGrafter"/>
</dbReference>
<dbReference type="PANTHER" id="PTHR48153:SF3">
    <property type="entry name" value="INACTIVE UFM1-SPECIFIC PROTEASE 1"/>
    <property type="match status" value="1"/>
</dbReference>
<evidence type="ECO:0000256" key="1">
    <source>
        <dbReference type="ARBA" id="ARBA00008552"/>
    </source>
</evidence>
<organism evidence="6">
    <name type="scientific">Schistocephalus solidus</name>
    <name type="common">Tapeworm</name>
    <dbReference type="NCBI Taxonomy" id="70667"/>
    <lineage>
        <taxon>Eukaryota</taxon>
        <taxon>Metazoa</taxon>
        <taxon>Spiralia</taxon>
        <taxon>Lophotrochozoa</taxon>
        <taxon>Platyhelminthes</taxon>
        <taxon>Cestoda</taxon>
        <taxon>Eucestoda</taxon>
        <taxon>Diphyllobothriidea</taxon>
        <taxon>Diphyllobothriidae</taxon>
        <taxon>Schistocephalus</taxon>
    </lineage>
</organism>
<evidence type="ECO:0000313" key="5">
    <source>
        <dbReference type="Proteomes" id="UP000275846"/>
    </source>
</evidence>
<keyword evidence="5" id="KW-1185">Reference proteome</keyword>
<dbReference type="AlphaFoldDB" id="A0A183T6D9"/>
<reference evidence="6" key="1">
    <citation type="submission" date="2016-06" db="UniProtKB">
        <authorList>
            <consortium name="WormBaseParasite"/>
        </authorList>
    </citation>
    <scope>IDENTIFICATION</scope>
</reference>
<dbReference type="STRING" id="70667.A0A183T6D9"/>
<sequence length="190" mass="20773">MLVISSQDCYRGACEKSASTATFQGLLEYFHYGNQGINDQGWGCGYRTLQTLLSWFLLNISTSFEMPNLLDIQKILVNIGDKPPTFYQSTEWIGSVEASMVISTLTKVDCRIVNVPYGKFDNDHIQQIRSHFLSHGSPIMLGKGALSVTVSVLGGSTDSSSKCILAVKDEAQGDPALLILVSFMSYIGNS</sequence>
<proteinExistence type="inferred from homology"/>
<evidence type="ECO:0000256" key="2">
    <source>
        <dbReference type="ARBA" id="ARBA00022801"/>
    </source>
</evidence>
<evidence type="ECO:0000313" key="6">
    <source>
        <dbReference type="WBParaSite" id="SSLN_0001248801-mRNA-1"/>
    </source>
</evidence>
<feature type="domain" description="UFSP1/2/DUB catalytic" evidence="3">
    <location>
        <begin position="20"/>
        <end position="180"/>
    </location>
</feature>
<dbReference type="WBParaSite" id="SSLN_0001248801-mRNA-1">
    <property type="protein sequence ID" value="SSLN_0001248801-mRNA-1"/>
    <property type="gene ID" value="SSLN_0001248801"/>
</dbReference>
<dbReference type="Proteomes" id="UP000275846">
    <property type="component" value="Unassembled WGS sequence"/>
</dbReference>
<reference evidence="4 5" key="2">
    <citation type="submission" date="2018-11" db="EMBL/GenBank/DDBJ databases">
        <authorList>
            <consortium name="Pathogen Informatics"/>
        </authorList>
    </citation>
    <scope>NUCLEOTIDE SEQUENCE [LARGE SCALE GENOMIC DNA]</scope>
    <source>
        <strain evidence="4 5">NST_G2</strain>
    </source>
</reference>